<dbReference type="Gene3D" id="3.90.550.10">
    <property type="entry name" value="Spore Coat Polysaccharide Biosynthesis Protein SpsA, Chain A"/>
    <property type="match status" value="1"/>
</dbReference>
<dbReference type="InterPro" id="IPR029044">
    <property type="entry name" value="Nucleotide-diphossugar_trans"/>
</dbReference>
<dbReference type="PANTHER" id="PTHR48090">
    <property type="entry name" value="UNDECAPRENYL-PHOSPHATE 4-DEOXY-4-FORMAMIDO-L-ARABINOSE TRANSFERASE-RELATED"/>
    <property type="match status" value="1"/>
</dbReference>
<gene>
    <name evidence="2" type="ORF">GS601_17605</name>
</gene>
<dbReference type="InterPro" id="IPR001173">
    <property type="entry name" value="Glyco_trans_2-like"/>
</dbReference>
<dbReference type="SUPFAM" id="SSF53448">
    <property type="entry name" value="Nucleotide-diphospho-sugar transferases"/>
    <property type="match status" value="1"/>
</dbReference>
<evidence type="ECO:0000259" key="1">
    <source>
        <dbReference type="Pfam" id="PF00535"/>
    </source>
</evidence>
<dbReference type="InterPro" id="IPR050256">
    <property type="entry name" value="Glycosyltransferase_2"/>
</dbReference>
<dbReference type="RefSeq" id="WP_338017066.1">
    <property type="nucleotide sequence ID" value="NZ_WVIE01000024.1"/>
</dbReference>
<evidence type="ECO:0000313" key="2">
    <source>
        <dbReference type="EMBL" id="NDJ19080.1"/>
    </source>
</evidence>
<dbReference type="Pfam" id="PF13489">
    <property type="entry name" value="Methyltransf_23"/>
    <property type="match status" value="1"/>
</dbReference>
<dbReference type="SUPFAM" id="SSF53335">
    <property type="entry name" value="S-adenosyl-L-methionine-dependent methyltransferases"/>
    <property type="match status" value="1"/>
</dbReference>
<dbReference type="EMBL" id="WVIE01000024">
    <property type="protein sequence ID" value="NDJ19080.1"/>
    <property type="molecule type" value="Genomic_DNA"/>
</dbReference>
<feature type="domain" description="Glycosyltransferase 2-like" evidence="1">
    <location>
        <begin position="268"/>
        <end position="434"/>
    </location>
</feature>
<proteinExistence type="predicted"/>
<dbReference type="CDD" id="cd04179">
    <property type="entry name" value="DPM_DPG-synthase_like"/>
    <property type="match status" value="1"/>
</dbReference>
<dbReference type="Pfam" id="PF00535">
    <property type="entry name" value="Glycos_transf_2"/>
    <property type="match status" value="1"/>
</dbReference>
<sequence>MIRPATKCPLSTDQDAFKERVRSHFEQIAPTLDRWSRRNRYYYRDLDRLHRFLIPPNSRVLEIGCGTGHLLNTVNPETGVGIDFSPSVVKIATAKYPHLQFYCLDAETLNLEDFATDQTFDFIILSGVIGHLSDIQQVLQNLHLFCHPRTRIILTFHNFLWQPLLHLAEKIGQRRPQPPQSWLSLSDVLNLLQITGYSSVRSGRRLLLPKPILGISFLCNRVLAHLPILNHLCLTQYIVARPQNSVTRPQNSVAQPQPSLCPSQLTCSVIIPARNEAGNIRGAIARLPLLGCHTEVIFVEGHSKDDTWAEIQRVVKDGHPHFTLKAFQQPGTGKADAVRLGFSEATGDMLMILDADLTVQPEDLPHFFEVIASGRGEFANGSRLVYPRSGKAMPWLNNWANKFFSLAFSFLLGQPLKDTLCGTKVLRRADYEKIAEGRSYFGDFDPFGDFDLLFGATKLGLHIVDVPVRYQPRTYGESNIAHVREGLILLRMCLYASQKIKFF</sequence>
<keyword evidence="3" id="KW-1185">Reference proteome</keyword>
<reference evidence="2" key="1">
    <citation type="submission" date="2019-12" db="EMBL/GenBank/DDBJ databases">
        <title>High-Quality draft genome sequences of three cyanobacteria isolated from the limestone walls of the Old Cathedral of Coimbra.</title>
        <authorList>
            <person name="Tiago I."/>
            <person name="Soares F."/>
            <person name="Portugal A."/>
        </authorList>
    </citation>
    <scope>NUCLEOTIDE SEQUENCE</scope>
    <source>
        <strain evidence="2">A</strain>
    </source>
</reference>
<dbReference type="CDD" id="cd02440">
    <property type="entry name" value="AdoMet_MTases"/>
    <property type="match status" value="1"/>
</dbReference>
<evidence type="ECO:0000313" key="3">
    <source>
        <dbReference type="Proteomes" id="UP000646053"/>
    </source>
</evidence>
<protein>
    <submittedName>
        <fullName evidence="2">Glycosyltransferase</fullName>
    </submittedName>
</protein>
<name>A0A8J7ZBT4_9CYAN</name>
<dbReference type="InterPro" id="IPR029063">
    <property type="entry name" value="SAM-dependent_MTases_sf"/>
</dbReference>
<organism evidence="2 3">
    <name type="scientific">Myxacorys almedinensis A</name>
    <dbReference type="NCBI Taxonomy" id="2690445"/>
    <lineage>
        <taxon>Bacteria</taxon>
        <taxon>Bacillati</taxon>
        <taxon>Cyanobacteriota</taxon>
        <taxon>Cyanophyceae</taxon>
        <taxon>Leptolyngbyales</taxon>
        <taxon>Leptolyngbyaceae</taxon>
        <taxon>Myxacorys</taxon>
        <taxon>Myxacorys almedinensis</taxon>
    </lineage>
</organism>
<dbReference type="Gene3D" id="3.40.50.150">
    <property type="entry name" value="Vaccinia Virus protein VP39"/>
    <property type="match status" value="1"/>
</dbReference>
<comment type="caution">
    <text evidence="2">The sequence shown here is derived from an EMBL/GenBank/DDBJ whole genome shotgun (WGS) entry which is preliminary data.</text>
</comment>
<dbReference type="AlphaFoldDB" id="A0A8J7ZBT4"/>
<accession>A0A8J7ZBT4</accession>
<dbReference type="Proteomes" id="UP000646053">
    <property type="component" value="Unassembled WGS sequence"/>
</dbReference>